<reference evidence="1 2" key="1">
    <citation type="journal article" date="2018" name="G3 (Bethesda)">
        <title>Phylogenetic and Phylogenomic Definition of Rhizopus Species.</title>
        <authorList>
            <person name="Gryganskyi A.P."/>
            <person name="Golan J."/>
            <person name="Dolatabadi S."/>
            <person name="Mondo S."/>
            <person name="Robb S."/>
            <person name="Idnurm A."/>
            <person name="Muszewska A."/>
            <person name="Steczkiewicz K."/>
            <person name="Masonjones S."/>
            <person name="Liao H.L."/>
            <person name="Gajdeczka M.T."/>
            <person name="Anike F."/>
            <person name="Vuek A."/>
            <person name="Anishchenko I.M."/>
            <person name="Voigt K."/>
            <person name="de Hoog G.S."/>
            <person name="Smith M.E."/>
            <person name="Heitman J."/>
            <person name="Vilgalys R."/>
            <person name="Stajich J.E."/>
        </authorList>
    </citation>
    <scope>NUCLEOTIDE SEQUENCE [LARGE SCALE GENOMIC DNA]</scope>
    <source>
        <strain evidence="1 2">CBS 357.93</strain>
    </source>
</reference>
<keyword evidence="2" id="KW-1185">Reference proteome</keyword>
<protein>
    <submittedName>
        <fullName evidence="1">Uncharacterized protein</fullName>
    </submittedName>
</protein>
<evidence type="ECO:0000313" key="1">
    <source>
        <dbReference type="EMBL" id="RCH96568.1"/>
    </source>
</evidence>
<comment type="caution">
    <text evidence="1">The sequence shown here is derived from an EMBL/GenBank/DDBJ whole genome shotgun (WGS) entry which is preliminary data.</text>
</comment>
<dbReference type="Proteomes" id="UP000252139">
    <property type="component" value="Unassembled WGS sequence"/>
</dbReference>
<accession>A0A367K313</accession>
<sequence length="106" mass="11589">MIPFLSDQGRNIALQWTRSSSYEKESDIQSDFGEANPGNNNNQALTLHRAIFWQRISSSITVIASNSNRLLFDSILPSLPPPPLPNATILTFTSAAPLVQPPQAPS</sequence>
<dbReference type="EMBL" id="PJQL01000356">
    <property type="protein sequence ID" value="RCH96568.1"/>
    <property type="molecule type" value="Genomic_DNA"/>
</dbReference>
<gene>
    <name evidence="1" type="ORF">CU097_005116</name>
</gene>
<organism evidence="1 2">
    <name type="scientific">Rhizopus azygosporus</name>
    <name type="common">Rhizopus microsporus var. azygosporus</name>
    <dbReference type="NCBI Taxonomy" id="86630"/>
    <lineage>
        <taxon>Eukaryota</taxon>
        <taxon>Fungi</taxon>
        <taxon>Fungi incertae sedis</taxon>
        <taxon>Mucoromycota</taxon>
        <taxon>Mucoromycotina</taxon>
        <taxon>Mucoromycetes</taxon>
        <taxon>Mucorales</taxon>
        <taxon>Mucorineae</taxon>
        <taxon>Rhizopodaceae</taxon>
        <taxon>Rhizopus</taxon>
    </lineage>
</organism>
<name>A0A367K313_RHIAZ</name>
<proteinExistence type="predicted"/>
<dbReference type="AlphaFoldDB" id="A0A367K313"/>
<evidence type="ECO:0000313" key="2">
    <source>
        <dbReference type="Proteomes" id="UP000252139"/>
    </source>
</evidence>